<dbReference type="GO" id="GO:0016036">
    <property type="term" value="P:cellular response to phosphate starvation"/>
    <property type="evidence" value="ECO:0007669"/>
    <property type="project" value="TreeGrafter"/>
</dbReference>
<feature type="transmembrane region" description="Helical" evidence="7">
    <location>
        <begin position="585"/>
        <end position="603"/>
    </location>
</feature>
<proteinExistence type="inferred from homology"/>
<evidence type="ECO:0000259" key="8">
    <source>
        <dbReference type="PROSITE" id="PS51380"/>
    </source>
</evidence>
<evidence type="ECO:0000256" key="5">
    <source>
        <dbReference type="ARBA" id="ARBA00023136"/>
    </source>
</evidence>
<dbReference type="InterPro" id="IPR004331">
    <property type="entry name" value="SPX_dom"/>
</dbReference>
<feature type="transmembrane region" description="Helical" evidence="7">
    <location>
        <begin position="623"/>
        <end position="641"/>
    </location>
</feature>
<comment type="similarity">
    <text evidence="2">Belongs to the SYG1 (TC 2.A.94) family.</text>
</comment>
<evidence type="ECO:0000259" key="9">
    <source>
        <dbReference type="PROSITE" id="PS51382"/>
    </source>
</evidence>
<accession>A0A8J2X5W6</accession>
<evidence type="ECO:0000256" key="1">
    <source>
        <dbReference type="ARBA" id="ARBA00004141"/>
    </source>
</evidence>
<dbReference type="AlphaFoldDB" id="A0A8J2X5W6"/>
<dbReference type="GO" id="GO:0000822">
    <property type="term" value="F:inositol hexakisphosphate binding"/>
    <property type="evidence" value="ECO:0007669"/>
    <property type="project" value="TreeGrafter"/>
</dbReference>
<name>A0A8J2X5W6_9STRA</name>
<dbReference type="GO" id="GO:0005794">
    <property type="term" value="C:Golgi apparatus"/>
    <property type="evidence" value="ECO:0007669"/>
    <property type="project" value="TreeGrafter"/>
</dbReference>
<keyword evidence="3 7" id="KW-0812">Transmembrane</keyword>
<dbReference type="Pfam" id="PF03124">
    <property type="entry name" value="EXS"/>
    <property type="match status" value="1"/>
</dbReference>
<evidence type="ECO:0008006" key="12">
    <source>
        <dbReference type="Google" id="ProtNLM"/>
    </source>
</evidence>
<keyword evidence="5 7" id="KW-0472">Membrane</keyword>
<evidence type="ECO:0000256" key="6">
    <source>
        <dbReference type="SAM" id="MobiDB-lite"/>
    </source>
</evidence>
<dbReference type="PROSITE" id="PS51382">
    <property type="entry name" value="SPX"/>
    <property type="match status" value="1"/>
</dbReference>
<dbReference type="PANTHER" id="PTHR10783:SF103">
    <property type="entry name" value="SOLUTE CARRIER FAMILY 53 MEMBER 1"/>
    <property type="match status" value="1"/>
</dbReference>
<evidence type="ECO:0000256" key="7">
    <source>
        <dbReference type="SAM" id="Phobius"/>
    </source>
</evidence>
<evidence type="ECO:0000256" key="3">
    <source>
        <dbReference type="ARBA" id="ARBA00022692"/>
    </source>
</evidence>
<dbReference type="Proteomes" id="UP000789595">
    <property type="component" value="Unassembled WGS sequence"/>
</dbReference>
<reference evidence="10" key="1">
    <citation type="submission" date="2021-11" db="EMBL/GenBank/DDBJ databases">
        <authorList>
            <consortium name="Genoscope - CEA"/>
            <person name="William W."/>
        </authorList>
    </citation>
    <scope>NUCLEOTIDE SEQUENCE</scope>
</reference>
<keyword evidence="4 7" id="KW-1133">Transmembrane helix</keyword>
<evidence type="ECO:0000313" key="10">
    <source>
        <dbReference type="EMBL" id="CAH0376872.1"/>
    </source>
</evidence>
<evidence type="ECO:0000256" key="4">
    <source>
        <dbReference type="ARBA" id="ARBA00022989"/>
    </source>
</evidence>
<gene>
    <name evidence="10" type="ORF">PECAL_5P14670</name>
</gene>
<feature type="region of interest" description="Disordered" evidence="6">
    <location>
        <begin position="869"/>
        <end position="910"/>
    </location>
</feature>
<feature type="domain" description="EXS" evidence="8">
    <location>
        <begin position="582"/>
        <end position="805"/>
    </location>
</feature>
<evidence type="ECO:0000256" key="2">
    <source>
        <dbReference type="ARBA" id="ARBA00009665"/>
    </source>
</evidence>
<dbReference type="GO" id="GO:0005886">
    <property type="term" value="C:plasma membrane"/>
    <property type="evidence" value="ECO:0007669"/>
    <property type="project" value="TreeGrafter"/>
</dbReference>
<evidence type="ECO:0000313" key="11">
    <source>
        <dbReference type="Proteomes" id="UP000789595"/>
    </source>
</evidence>
<dbReference type="PANTHER" id="PTHR10783">
    <property type="entry name" value="XENOTROPIC AND POLYTROPIC RETROVIRUS RECEPTOR 1-RELATED"/>
    <property type="match status" value="1"/>
</dbReference>
<feature type="transmembrane region" description="Helical" evidence="7">
    <location>
        <begin position="807"/>
        <end position="829"/>
    </location>
</feature>
<protein>
    <recommendedName>
        <fullName evidence="12">EXS domain-containing protein</fullName>
    </recommendedName>
</protein>
<comment type="subcellular location">
    <subcellularLocation>
        <location evidence="1">Membrane</location>
        <topology evidence="1">Multi-pass membrane protein</topology>
    </subcellularLocation>
</comment>
<sequence length="910" mass="104014">MVQFGKRFETSQTRRWLRHNADYERLKLLLNLAGAAREREPAEKTIGLNNFGDRDNAGLLESDVVLAPGVFDSGLEALEKQALETLWRKNRKRGPLAKSTSLSNMERFAFASPGSPTSDADDDAWHWTRWLFSSRLPRSYALLAHGFDVALVAELDKVDALYARELRVLKSRWQDALQDDFEEAIDTEDEGSSIATEKSKLRQKTSTLSSAYSALDVEDQRTPHASPRRRKRSLDVADAATRASLKRSLAQLDADARELIDFTVWNFTAFTKITKKRDKRLKREPAIRERFTTLVKNRDCCAATSARKLIKDVHRRYADLFCGGSTTEAELELREAARAANESAQSLYGGQNTIATLRFGYRAGVAATLAVWVMWDCVEVVNSVHKKVSHDSVAAKAAWPLFRACGVLLAWHWLWGLSLWVWNRFRVNAPFLFDVVDTAQTPAASPADVFDECILETNVLLSLLLCYYKSTYRGGMPKFIEKDGYIATTLPQALPLMLVLFLFKCLVHPWSRRKQLWSIISRVIRAPFCEVRFVDTYVADVLTSMVKVLLDALWCCYFFLSGAFLRSESDRKNLDELQKTTHAFWYKQVLAPAVCFFPIWFRFAQCLRKYVDVGDGHRRWVHLWNAAKYAFSLIVTITTVVRGTEKFKSRWSILFFGSSIFSWVWDVHVDWGLNFCKVESSEDTSFRRPSSFDDAPRKKRWHILSRQTRMYPKVWWYRGAAVLDLFGRFVWLATVVPPNAFGSHLTSYIPDYLTPILALAELARRCVWGFFRLEHEHLSNAFQHRREGQFVPSHLRTLRPRKAPKRVLSVVETGFIAALVIALVSRMTILAHDSDKLAHLNGTSPVHSVYPDTNKSLPIDVDDDLTVAHHHHHHTHNDDVADDDAIDDDAPKKASGKKKKEEDVVDDDDK</sequence>
<dbReference type="GO" id="GO:0006817">
    <property type="term" value="P:phosphate ion transport"/>
    <property type="evidence" value="ECO:0007669"/>
    <property type="project" value="TreeGrafter"/>
</dbReference>
<keyword evidence="11" id="KW-1185">Reference proteome</keyword>
<feature type="domain" description="SPX" evidence="9">
    <location>
        <begin position="2"/>
        <end position="291"/>
    </location>
</feature>
<dbReference type="EMBL" id="CAKKNE010000005">
    <property type="protein sequence ID" value="CAH0376872.1"/>
    <property type="molecule type" value="Genomic_DNA"/>
</dbReference>
<feature type="transmembrane region" description="Helical" evidence="7">
    <location>
        <begin position="485"/>
        <end position="507"/>
    </location>
</feature>
<dbReference type="OrthoDB" id="9970435at2759"/>
<dbReference type="InterPro" id="IPR004342">
    <property type="entry name" value="EXS_C"/>
</dbReference>
<comment type="caution">
    <text evidence="10">The sequence shown here is derived from an EMBL/GenBank/DDBJ whole genome shotgun (WGS) entry which is preliminary data.</text>
</comment>
<dbReference type="PROSITE" id="PS51380">
    <property type="entry name" value="EXS"/>
    <property type="match status" value="1"/>
</dbReference>
<organism evidence="10 11">
    <name type="scientific">Pelagomonas calceolata</name>
    <dbReference type="NCBI Taxonomy" id="35677"/>
    <lineage>
        <taxon>Eukaryota</taxon>
        <taxon>Sar</taxon>
        <taxon>Stramenopiles</taxon>
        <taxon>Ochrophyta</taxon>
        <taxon>Pelagophyceae</taxon>
        <taxon>Pelagomonadales</taxon>
        <taxon>Pelagomonadaceae</taxon>
        <taxon>Pelagomonas</taxon>
    </lineage>
</organism>